<sequence>MDLRTTFTRRAVALTCSAALAIPAVAQANSTQSDEEQLRELNIMLMVTSLRCRNTEHDFRTEYQQFNAAHHRRINSASLNVRRQMEARYGKRGSKRALDKVDVRIANSYGLGHPWLSCAELKQLAAELSAERDYVRLSATAREMLGEEPRQVALLDTASTSAQD</sequence>
<evidence type="ECO:0000313" key="2">
    <source>
        <dbReference type="EMBL" id="NVE93607.1"/>
    </source>
</evidence>
<organism evidence="2 3">
    <name type="scientific">Altererythrobacter lutimaris</name>
    <dbReference type="NCBI Taxonomy" id="2743979"/>
    <lineage>
        <taxon>Bacteria</taxon>
        <taxon>Pseudomonadati</taxon>
        <taxon>Pseudomonadota</taxon>
        <taxon>Alphaproteobacteria</taxon>
        <taxon>Sphingomonadales</taxon>
        <taxon>Erythrobacteraceae</taxon>
        <taxon>Altererythrobacter</taxon>
    </lineage>
</organism>
<keyword evidence="1" id="KW-0732">Signal</keyword>
<dbReference type="AlphaFoldDB" id="A0A850H380"/>
<proteinExistence type="predicted"/>
<protein>
    <submittedName>
        <fullName evidence="2">S-adenosyl-L-homocysteine hydrolase</fullName>
    </submittedName>
</protein>
<keyword evidence="2" id="KW-0378">Hydrolase</keyword>
<dbReference type="EMBL" id="JABWTA010000001">
    <property type="protein sequence ID" value="NVE93607.1"/>
    <property type="molecule type" value="Genomic_DNA"/>
</dbReference>
<name>A0A850H380_9SPHN</name>
<reference evidence="2 3" key="1">
    <citation type="submission" date="2020-06" db="EMBL/GenBank/DDBJ databases">
        <title>Altererythrobacter lutimaris sp. nov., a marine bacterium isolated from a tidal flat.</title>
        <authorList>
            <person name="Kim D."/>
            <person name="Yoo Y."/>
            <person name="Kim J.-J."/>
        </authorList>
    </citation>
    <scope>NUCLEOTIDE SEQUENCE [LARGE SCALE GENOMIC DNA]</scope>
    <source>
        <strain evidence="2 3">JGD-16</strain>
    </source>
</reference>
<dbReference type="Proteomes" id="UP000546031">
    <property type="component" value="Unassembled WGS sequence"/>
</dbReference>
<gene>
    <name evidence="2" type="ORF">HUO12_01700</name>
</gene>
<accession>A0A850H380</accession>
<dbReference type="GO" id="GO:0016787">
    <property type="term" value="F:hydrolase activity"/>
    <property type="evidence" value="ECO:0007669"/>
    <property type="project" value="UniProtKB-KW"/>
</dbReference>
<dbReference type="RefSeq" id="WP_176271964.1">
    <property type="nucleotide sequence ID" value="NZ_JABWTA010000001.1"/>
</dbReference>
<keyword evidence="3" id="KW-1185">Reference proteome</keyword>
<comment type="caution">
    <text evidence="2">The sequence shown here is derived from an EMBL/GenBank/DDBJ whole genome shotgun (WGS) entry which is preliminary data.</text>
</comment>
<feature type="signal peptide" evidence="1">
    <location>
        <begin position="1"/>
        <end position="28"/>
    </location>
</feature>
<evidence type="ECO:0000256" key="1">
    <source>
        <dbReference type="SAM" id="SignalP"/>
    </source>
</evidence>
<evidence type="ECO:0000313" key="3">
    <source>
        <dbReference type="Proteomes" id="UP000546031"/>
    </source>
</evidence>
<feature type="chain" id="PRO_5032773183" evidence="1">
    <location>
        <begin position="29"/>
        <end position="164"/>
    </location>
</feature>